<dbReference type="PRINTS" id="PR00164">
    <property type="entry name" value="ABC2TRNSPORT"/>
</dbReference>
<dbReference type="PANTHER" id="PTHR43229:SF2">
    <property type="entry name" value="NODULATION PROTEIN J"/>
    <property type="match status" value="1"/>
</dbReference>
<dbReference type="InterPro" id="IPR047817">
    <property type="entry name" value="ABC2_TM_bact-type"/>
</dbReference>
<dbReference type="InterPro" id="IPR013525">
    <property type="entry name" value="ABC2_TM"/>
</dbReference>
<dbReference type="PIRSF" id="PIRSF006648">
    <property type="entry name" value="DrrB"/>
    <property type="match status" value="1"/>
</dbReference>
<feature type="transmembrane region" description="Helical" evidence="6">
    <location>
        <begin position="156"/>
        <end position="174"/>
    </location>
</feature>
<dbReference type="RefSeq" id="WP_379522976.1">
    <property type="nucleotide sequence ID" value="NZ_JBHSPA010000094.1"/>
</dbReference>
<evidence type="ECO:0000256" key="2">
    <source>
        <dbReference type="ARBA" id="ARBA00022692"/>
    </source>
</evidence>
<sequence length="267" mass="28975">MTTPAFSAPIGRDRILAVIERNFTATRFGPSYWILVLAGLFDPLFYLIAVGAALGAMMDKPIVYDGHAVSFTAFVAPAMLATSAISSVMGVSIAGFYAKLQYARTFEVMLFTPVRTFEIVVGELFWAVVRSTLFSTLFLCVLVAMRQVTPGEAFVALPAAVLTGAAFSAAGMAVTTYVRGWQDFDLIAIAQTAMMLFSGTFFPVTAYPQVIETIVQLTPLYHAIELLRMSTLGQVSPAHAVHVGYLLLMLAGCLALTHRRIDKRLRG</sequence>
<organism evidence="8 9">
    <name type="scientific">Nonomuraea insulae</name>
    <dbReference type="NCBI Taxonomy" id="1616787"/>
    <lineage>
        <taxon>Bacteria</taxon>
        <taxon>Bacillati</taxon>
        <taxon>Actinomycetota</taxon>
        <taxon>Actinomycetes</taxon>
        <taxon>Streptosporangiales</taxon>
        <taxon>Streptosporangiaceae</taxon>
        <taxon>Nonomuraea</taxon>
    </lineage>
</organism>
<evidence type="ECO:0000256" key="4">
    <source>
        <dbReference type="ARBA" id="ARBA00023136"/>
    </source>
</evidence>
<keyword evidence="6" id="KW-1003">Cell membrane</keyword>
<dbReference type="PANTHER" id="PTHR43229">
    <property type="entry name" value="NODULATION PROTEIN J"/>
    <property type="match status" value="1"/>
</dbReference>
<feature type="transmembrane region" description="Helical" evidence="6">
    <location>
        <begin position="186"/>
        <end position="207"/>
    </location>
</feature>
<feature type="transmembrane region" description="Helical" evidence="6">
    <location>
        <begin position="74"/>
        <end position="98"/>
    </location>
</feature>
<dbReference type="InterPro" id="IPR051784">
    <property type="entry name" value="Nod_factor_ABC_transporter"/>
</dbReference>
<keyword evidence="6" id="KW-0813">Transport</keyword>
<keyword evidence="2 6" id="KW-0812">Transmembrane</keyword>
<feature type="domain" description="ABC transmembrane type-2" evidence="7">
    <location>
        <begin position="34"/>
        <end position="264"/>
    </location>
</feature>
<dbReference type="Pfam" id="PF01061">
    <property type="entry name" value="ABC2_membrane"/>
    <property type="match status" value="1"/>
</dbReference>
<feature type="transmembrane region" description="Helical" evidence="6">
    <location>
        <begin position="32"/>
        <end position="54"/>
    </location>
</feature>
<comment type="subcellular location">
    <subcellularLocation>
        <location evidence="6">Cell membrane</location>
        <topology evidence="6">Multi-pass membrane protein</topology>
    </subcellularLocation>
    <subcellularLocation>
        <location evidence="1">Membrane</location>
        <topology evidence="1">Multi-pass membrane protein</topology>
    </subcellularLocation>
</comment>
<feature type="transmembrane region" description="Helical" evidence="6">
    <location>
        <begin position="119"/>
        <end position="144"/>
    </location>
</feature>
<feature type="transmembrane region" description="Helical" evidence="6">
    <location>
        <begin position="239"/>
        <end position="257"/>
    </location>
</feature>
<reference evidence="9" key="1">
    <citation type="journal article" date="2019" name="Int. J. Syst. Evol. Microbiol.">
        <title>The Global Catalogue of Microorganisms (GCM) 10K type strain sequencing project: providing services to taxonomists for standard genome sequencing and annotation.</title>
        <authorList>
            <consortium name="The Broad Institute Genomics Platform"/>
            <consortium name="The Broad Institute Genome Sequencing Center for Infectious Disease"/>
            <person name="Wu L."/>
            <person name="Ma J."/>
        </authorList>
    </citation>
    <scope>NUCLEOTIDE SEQUENCE [LARGE SCALE GENOMIC DNA]</scope>
    <source>
        <strain evidence="9">CCUG 53903</strain>
    </source>
</reference>
<gene>
    <name evidence="8" type="ORF">ACFPZ3_57735</name>
</gene>
<keyword evidence="9" id="KW-1185">Reference proteome</keyword>
<dbReference type="PROSITE" id="PS51012">
    <property type="entry name" value="ABC_TM2"/>
    <property type="match status" value="1"/>
</dbReference>
<accession>A0ABW1D8G2</accession>
<comment type="caution">
    <text evidence="8">The sequence shown here is derived from an EMBL/GenBank/DDBJ whole genome shotgun (WGS) entry which is preliminary data.</text>
</comment>
<name>A0ABW1D8G2_9ACTN</name>
<keyword evidence="5" id="KW-0046">Antibiotic resistance</keyword>
<comment type="similarity">
    <text evidence="6">Belongs to the ABC-2 integral membrane protein family.</text>
</comment>
<evidence type="ECO:0000256" key="3">
    <source>
        <dbReference type="ARBA" id="ARBA00022989"/>
    </source>
</evidence>
<dbReference type="InterPro" id="IPR000412">
    <property type="entry name" value="ABC_2_transport"/>
</dbReference>
<evidence type="ECO:0000313" key="9">
    <source>
        <dbReference type="Proteomes" id="UP001596058"/>
    </source>
</evidence>
<protein>
    <recommendedName>
        <fullName evidence="6">Transport permease protein</fullName>
    </recommendedName>
</protein>
<evidence type="ECO:0000256" key="6">
    <source>
        <dbReference type="RuleBase" id="RU361157"/>
    </source>
</evidence>
<evidence type="ECO:0000259" key="7">
    <source>
        <dbReference type="PROSITE" id="PS51012"/>
    </source>
</evidence>
<keyword evidence="3 6" id="KW-1133">Transmembrane helix</keyword>
<keyword evidence="4 6" id="KW-0472">Membrane</keyword>
<evidence type="ECO:0000313" key="8">
    <source>
        <dbReference type="EMBL" id="MFC5833550.1"/>
    </source>
</evidence>
<evidence type="ECO:0000256" key="1">
    <source>
        <dbReference type="ARBA" id="ARBA00004141"/>
    </source>
</evidence>
<evidence type="ECO:0000256" key="5">
    <source>
        <dbReference type="ARBA" id="ARBA00023251"/>
    </source>
</evidence>
<dbReference type="Proteomes" id="UP001596058">
    <property type="component" value="Unassembled WGS sequence"/>
</dbReference>
<proteinExistence type="inferred from homology"/>
<dbReference type="EMBL" id="JBHSPA010000094">
    <property type="protein sequence ID" value="MFC5833550.1"/>
    <property type="molecule type" value="Genomic_DNA"/>
</dbReference>